<dbReference type="InterPro" id="IPR008023">
    <property type="entry name" value="DUF748"/>
</dbReference>
<dbReference type="Pfam" id="PF05359">
    <property type="entry name" value="DUF748"/>
    <property type="match status" value="1"/>
</dbReference>
<evidence type="ECO:0000313" key="2">
    <source>
        <dbReference type="Proteomes" id="UP000494269"/>
    </source>
</evidence>
<dbReference type="PANTHER" id="PTHR30441">
    <property type="entry name" value="DUF748 DOMAIN-CONTAINING PROTEIN"/>
    <property type="match status" value="1"/>
</dbReference>
<reference evidence="1 2" key="1">
    <citation type="submission" date="2020-04" db="EMBL/GenBank/DDBJ databases">
        <authorList>
            <person name="De Canck E."/>
        </authorList>
    </citation>
    <scope>NUCLEOTIDE SEQUENCE [LARGE SCALE GENOMIC DNA]</scope>
    <source>
        <strain evidence="1 2">LMG 3441</strain>
    </source>
</reference>
<dbReference type="RefSeq" id="WP_175170267.1">
    <property type="nucleotide sequence ID" value="NZ_CADIJQ010000004.1"/>
</dbReference>
<accession>A0A6S7A7H9</accession>
<proteinExistence type="predicted"/>
<organism evidence="1 2">
    <name type="scientific">Achromobacter kerstersii</name>
    <dbReference type="NCBI Taxonomy" id="1353890"/>
    <lineage>
        <taxon>Bacteria</taxon>
        <taxon>Pseudomonadati</taxon>
        <taxon>Pseudomonadota</taxon>
        <taxon>Betaproteobacteria</taxon>
        <taxon>Burkholderiales</taxon>
        <taxon>Alcaligenaceae</taxon>
        <taxon>Achromobacter</taxon>
    </lineage>
</organism>
<dbReference type="AlphaFoldDB" id="A0A6S7A7H9"/>
<dbReference type="PANTHER" id="PTHR30441:SF4">
    <property type="entry name" value="PROTEIN ASMA"/>
    <property type="match status" value="1"/>
</dbReference>
<dbReference type="EMBL" id="CADIJQ010000004">
    <property type="protein sequence ID" value="CAB3710997.1"/>
    <property type="molecule type" value="Genomic_DNA"/>
</dbReference>
<protein>
    <recommendedName>
        <fullName evidence="3">DUF748 domain-containing protein</fullName>
    </recommendedName>
</protein>
<sequence length="366" mass="39773">MRGLPSPRARHVIAAVLLSLLGFGGLAITIAVHEIKDSVRLLVGQDGSVRDVSVSWNRVLLNDVLIKPARGAPEKHAFKAESIDIRPSWLALFQRRVELSEVTVSRFDLVVWRESKGDLILLPLGADAQDSSSSRTFMPTQIRIDRLAFVDGTIQFYDSQVSHHPHHIPLTGVQVEIGPLTYSKNVHASKRPHARFNATGNFPGSPGGKWIQKGWLGLDTLDVDMQLQLLDVPIHYFSPYLQRGSQLSFDGGRIELVLHAGAVKRQIDGHGRLTLSHLKLADDGLLSIAQRAALLALEDRNGKAAFDFRLKGPLEAPALEVDEDMSMRIAGGLAGTLGLNIEGIASGVGRTVEDVASVISQGSGLR</sequence>
<evidence type="ECO:0000313" key="1">
    <source>
        <dbReference type="EMBL" id="CAB3710997.1"/>
    </source>
</evidence>
<dbReference type="GO" id="GO:0005886">
    <property type="term" value="C:plasma membrane"/>
    <property type="evidence" value="ECO:0007669"/>
    <property type="project" value="TreeGrafter"/>
</dbReference>
<keyword evidence="2" id="KW-1185">Reference proteome</keyword>
<name>A0A6S7A7H9_9BURK</name>
<dbReference type="GO" id="GO:0090313">
    <property type="term" value="P:regulation of protein targeting to membrane"/>
    <property type="evidence" value="ECO:0007669"/>
    <property type="project" value="TreeGrafter"/>
</dbReference>
<dbReference type="InterPro" id="IPR052894">
    <property type="entry name" value="AsmA-related"/>
</dbReference>
<dbReference type="Proteomes" id="UP000494269">
    <property type="component" value="Unassembled WGS sequence"/>
</dbReference>
<gene>
    <name evidence="1" type="ORF">LMG3441_03129</name>
</gene>
<evidence type="ECO:0008006" key="3">
    <source>
        <dbReference type="Google" id="ProtNLM"/>
    </source>
</evidence>